<evidence type="ECO:0000313" key="3">
    <source>
        <dbReference type="Proteomes" id="UP000712080"/>
    </source>
</evidence>
<proteinExistence type="predicted"/>
<dbReference type="RefSeq" id="WP_169527843.1">
    <property type="nucleotide sequence ID" value="NZ_JAAMPU010000107.1"/>
</dbReference>
<comment type="caution">
    <text evidence="2">The sequence shown here is derived from an EMBL/GenBank/DDBJ whole genome shotgun (WGS) entry which is preliminary data.</text>
</comment>
<reference evidence="2" key="1">
    <citation type="submission" date="2020-02" db="EMBL/GenBank/DDBJ databases">
        <title>Flavobacterium sp. genome.</title>
        <authorList>
            <person name="Jung H.S."/>
            <person name="Baek J.H."/>
            <person name="Jeon C.O."/>
        </authorList>
    </citation>
    <scope>NUCLEOTIDE SEQUENCE</scope>
    <source>
        <strain evidence="2">SE-s28</strain>
    </source>
</reference>
<feature type="signal peptide" evidence="1">
    <location>
        <begin position="1"/>
        <end position="19"/>
    </location>
</feature>
<accession>A0A972FW58</accession>
<evidence type="ECO:0000313" key="2">
    <source>
        <dbReference type="EMBL" id="NMH28730.1"/>
    </source>
</evidence>
<organism evidence="2 3">
    <name type="scientific">Flavobacterium silvaticum</name>
    <dbReference type="NCBI Taxonomy" id="1852020"/>
    <lineage>
        <taxon>Bacteria</taxon>
        <taxon>Pseudomonadati</taxon>
        <taxon>Bacteroidota</taxon>
        <taxon>Flavobacteriia</taxon>
        <taxon>Flavobacteriales</taxon>
        <taxon>Flavobacteriaceae</taxon>
        <taxon>Flavobacterium</taxon>
    </lineage>
</organism>
<name>A0A972FW58_9FLAO</name>
<sequence length="183" mass="21416">MKKTTAAFILFFMTTILFAQEKYDDKDNLFYATLADAQNHNPIPGLYSKTEFDPYDEFDITYANGETKKNVKCKSKEWPSEYFTNRGMLIRVIEGKAYVCLSLGRMNFYSAFHDGKKFTQEGNTGALKKWDPKYFESLLQQHDLLLRYQMEKPHREISDTVSGYGSKIMGWQVKFMMLLNEKL</sequence>
<feature type="chain" id="PRO_5037078289" evidence="1">
    <location>
        <begin position="20"/>
        <end position="183"/>
    </location>
</feature>
<evidence type="ECO:0000256" key="1">
    <source>
        <dbReference type="SAM" id="SignalP"/>
    </source>
</evidence>
<gene>
    <name evidence="2" type="ORF">G6047_11865</name>
</gene>
<dbReference type="AlphaFoldDB" id="A0A972FW58"/>
<protein>
    <submittedName>
        <fullName evidence="2">Uncharacterized protein</fullName>
    </submittedName>
</protein>
<dbReference type="EMBL" id="JAAMPU010000107">
    <property type="protein sequence ID" value="NMH28730.1"/>
    <property type="molecule type" value="Genomic_DNA"/>
</dbReference>
<keyword evidence="3" id="KW-1185">Reference proteome</keyword>
<dbReference type="Proteomes" id="UP000712080">
    <property type="component" value="Unassembled WGS sequence"/>
</dbReference>
<keyword evidence="1" id="KW-0732">Signal</keyword>